<keyword evidence="3" id="KW-1185">Reference proteome</keyword>
<gene>
    <name evidence="2" type="ORF">Cdeb_00848</name>
</gene>
<reference evidence="2 3" key="1">
    <citation type="submission" date="2013-12" db="EMBL/GenBank/DDBJ databases">
        <title>Genome and proteome characterization of Caldibacillus debilis GB1 derived from a cellulolytic aero-tolerant co-culture.</title>
        <authorList>
            <person name="Wushke S.T."/>
            <person name="Zhang X."/>
            <person name="Fristensky B."/>
            <person name="Wilkins J.A."/>
            <person name="Levin D.B."/>
            <person name="Sparling R."/>
        </authorList>
    </citation>
    <scope>NUCLEOTIDE SEQUENCE [LARGE SCALE GENOMIC DNA]</scope>
    <source>
        <strain evidence="2 3">GB1</strain>
    </source>
</reference>
<dbReference type="Proteomes" id="UP000286235">
    <property type="component" value="Unassembled WGS sequence"/>
</dbReference>
<comment type="caution">
    <text evidence="2">The sequence shown here is derived from an EMBL/GenBank/DDBJ whole genome shotgun (WGS) entry which is preliminary data.</text>
</comment>
<evidence type="ECO:0000313" key="2">
    <source>
        <dbReference type="EMBL" id="RKO62114.1"/>
    </source>
</evidence>
<feature type="region of interest" description="Disordered" evidence="1">
    <location>
        <begin position="1"/>
        <end position="31"/>
    </location>
</feature>
<dbReference type="AlphaFoldDB" id="A0A420VEN9"/>
<proteinExistence type="predicted"/>
<feature type="region of interest" description="Disordered" evidence="1">
    <location>
        <begin position="123"/>
        <end position="144"/>
    </location>
</feature>
<protein>
    <submittedName>
        <fullName evidence="2">Uncharacterized protein</fullName>
    </submittedName>
</protein>
<feature type="compositionally biased region" description="Basic residues" evidence="1">
    <location>
        <begin position="83"/>
        <end position="96"/>
    </location>
</feature>
<name>A0A420VEN9_9BACI</name>
<evidence type="ECO:0000256" key="1">
    <source>
        <dbReference type="SAM" id="MobiDB-lite"/>
    </source>
</evidence>
<feature type="region of interest" description="Disordered" evidence="1">
    <location>
        <begin position="49"/>
        <end position="105"/>
    </location>
</feature>
<organism evidence="2 3">
    <name type="scientific">Caldibacillus debilis GB1</name>
    <dbReference type="NCBI Taxonomy" id="1339248"/>
    <lineage>
        <taxon>Bacteria</taxon>
        <taxon>Bacillati</taxon>
        <taxon>Bacillota</taxon>
        <taxon>Bacilli</taxon>
        <taxon>Bacillales</taxon>
        <taxon>Bacillaceae</taxon>
        <taxon>Caldibacillus</taxon>
    </lineage>
</organism>
<feature type="compositionally biased region" description="Pro residues" evidence="1">
    <location>
        <begin position="59"/>
        <end position="72"/>
    </location>
</feature>
<feature type="compositionally biased region" description="Basic residues" evidence="1">
    <location>
        <begin position="126"/>
        <end position="136"/>
    </location>
</feature>
<accession>A0A420VEN9</accession>
<evidence type="ECO:0000313" key="3">
    <source>
        <dbReference type="Proteomes" id="UP000286235"/>
    </source>
</evidence>
<dbReference type="EMBL" id="AZRV01000023">
    <property type="protein sequence ID" value="RKO62114.1"/>
    <property type="molecule type" value="Genomic_DNA"/>
</dbReference>
<sequence>MNTGRDSASLRFPEASADGRKRAAKPAGPPKRACGLFPFRVLIRPPLYPLRAPSRAKPPRPSHPTDVPPPEFPFRIPFSGPSHHGRKRTRLPRKKDFRGGPQGTSFFLKKHVSRIFSRKTASFPRGRLKRFSRKHPHFSEEKGE</sequence>